<feature type="region of interest" description="Disordered" evidence="2">
    <location>
        <begin position="505"/>
        <end position="544"/>
    </location>
</feature>
<reference evidence="3 4" key="1">
    <citation type="submission" date="2020-08" db="EMBL/GenBank/DDBJ databases">
        <authorList>
            <person name="Koutsovoulos G."/>
            <person name="Danchin GJ E."/>
        </authorList>
    </citation>
    <scope>NUCLEOTIDE SEQUENCE [LARGE SCALE GENOMIC DNA]</scope>
</reference>
<proteinExistence type="predicted"/>
<keyword evidence="1" id="KW-0175">Coiled coil</keyword>
<feature type="coiled-coil region" evidence="1">
    <location>
        <begin position="36"/>
        <end position="63"/>
    </location>
</feature>
<evidence type="ECO:0000256" key="1">
    <source>
        <dbReference type="SAM" id="Coils"/>
    </source>
</evidence>
<evidence type="ECO:0000313" key="4">
    <source>
        <dbReference type="Proteomes" id="UP000580250"/>
    </source>
</evidence>
<comment type="caution">
    <text evidence="3">The sequence shown here is derived from an EMBL/GenBank/DDBJ whole genome shotgun (WGS) entry which is preliminary data.</text>
</comment>
<feature type="coiled-coil region" evidence="1">
    <location>
        <begin position="415"/>
        <end position="459"/>
    </location>
</feature>
<dbReference type="Proteomes" id="UP000580250">
    <property type="component" value="Unassembled WGS sequence"/>
</dbReference>
<name>A0A6V7X6H4_MELEN</name>
<feature type="region of interest" description="Disordered" evidence="2">
    <location>
        <begin position="241"/>
        <end position="334"/>
    </location>
</feature>
<organism evidence="3 4">
    <name type="scientific">Meloidogyne enterolobii</name>
    <name type="common">Root-knot nematode worm</name>
    <name type="synonym">Meloidogyne mayaguensis</name>
    <dbReference type="NCBI Taxonomy" id="390850"/>
    <lineage>
        <taxon>Eukaryota</taxon>
        <taxon>Metazoa</taxon>
        <taxon>Ecdysozoa</taxon>
        <taxon>Nematoda</taxon>
        <taxon>Chromadorea</taxon>
        <taxon>Rhabditida</taxon>
        <taxon>Tylenchina</taxon>
        <taxon>Tylenchomorpha</taxon>
        <taxon>Tylenchoidea</taxon>
        <taxon>Meloidogynidae</taxon>
        <taxon>Meloidogyninae</taxon>
        <taxon>Meloidogyne</taxon>
    </lineage>
</organism>
<accession>A0A6V7X6H4</accession>
<evidence type="ECO:0000313" key="3">
    <source>
        <dbReference type="EMBL" id="CAD2194941.1"/>
    </source>
</evidence>
<sequence>MAELDDDYDDRKLRNERKLAEYYQIRKDSEIKQAETDELHNIIEEEMSELDEIQRKIDAKTKRPNFWGNFWKAAKEVKEKIIETTSEYLDFSGHNYYEDSESTENVKKQENETTSEPESEIINVTERLSNIGNDNLKHREELFSSASTSSKTNPSAQDENDEQQLFDSKMQELDQITRNNNIRKAVVEEDFNFIRKQRSEYFERFKKLDAKTKKPTFWGNFWKAAKEVKEKIIETTSEYLDFSGNDYDEDSESTENVEKKENETTSEPESEIINVTERLSNIGNDNLKQREELFNSASKSSKTDPSAQNAGSGVYVENRKNDTTNQPESEIGNVTEKLNKTENDSVKHQEKLLHKTTTIENEIFYKQGTSKQNDVEVNNSQHKENVPIIDQGIPGTVGNILINQNFTGLNLKDKLDKADELLKSARSADKKIENEEEHIKQNQEILNNIGANIEKMEQEKNKPGLLNKFIDGAKTLTNYGIDTAKHIFDIGYKWATKTFSRATFSMGIKQRTRHRMPKEEGDPNGPSNAEPKPSNAKPKPDEKN</sequence>
<protein>
    <submittedName>
        <fullName evidence="3">Uncharacterized protein</fullName>
    </submittedName>
</protein>
<dbReference type="EMBL" id="CAJEWN010001161">
    <property type="protein sequence ID" value="CAD2194941.1"/>
    <property type="molecule type" value="Genomic_DNA"/>
</dbReference>
<feature type="compositionally biased region" description="Polar residues" evidence="2">
    <location>
        <begin position="295"/>
        <end position="311"/>
    </location>
</feature>
<feature type="region of interest" description="Disordered" evidence="2">
    <location>
        <begin position="95"/>
        <end position="120"/>
    </location>
</feature>
<feature type="compositionally biased region" description="Polar residues" evidence="2">
    <location>
        <begin position="277"/>
        <end position="286"/>
    </location>
</feature>
<feature type="compositionally biased region" description="Low complexity" evidence="2">
    <location>
        <begin position="144"/>
        <end position="156"/>
    </location>
</feature>
<dbReference type="AlphaFoldDB" id="A0A6V7X6H4"/>
<feature type="region of interest" description="Disordered" evidence="2">
    <location>
        <begin position="143"/>
        <end position="162"/>
    </location>
</feature>
<gene>
    <name evidence="3" type="ORF">MENT_LOCUS48000</name>
</gene>
<evidence type="ECO:0000256" key="2">
    <source>
        <dbReference type="SAM" id="MobiDB-lite"/>
    </source>
</evidence>
<feature type="compositionally biased region" description="Acidic residues" evidence="2">
    <location>
        <begin position="246"/>
        <end position="255"/>
    </location>
</feature>